<feature type="transmembrane region" description="Helical" evidence="1">
    <location>
        <begin position="107"/>
        <end position="130"/>
    </location>
</feature>
<feature type="transmembrane region" description="Helical" evidence="1">
    <location>
        <begin position="466"/>
        <end position="489"/>
    </location>
</feature>
<dbReference type="Pfam" id="PF01970">
    <property type="entry name" value="TctA"/>
    <property type="match status" value="1"/>
</dbReference>
<accession>E5Y205</accession>
<feature type="transmembrane region" description="Helical" evidence="1">
    <location>
        <begin position="384"/>
        <end position="406"/>
    </location>
</feature>
<feature type="transmembrane region" description="Helical" evidence="1">
    <location>
        <begin position="355"/>
        <end position="378"/>
    </location>
</feature>
<dbReference type="STRING" id="563192.HMPREF0179_00214"/>
<feature type="transmembrane region" description="Helical" evidence="1">
    <location>
        <begin position="199"/>
        <end position="220"/>
    </location>
</feature>
<dbReference type="eggNOG" id="COG3333">
    <property type="taxonomic scope" value="Bacteria"/>
</dbReference>
<feature type="transmembrane region" description="Helical" evidence="1">
    <location>
        <begin position="258"/>
        <end position="280"/>
    </location>
</feature>
<feature type="transmembrane region" description="Helical" evidence="1">
    <location>
        <begin position="142"/>
        <end position="161"/>
    </location>
</feature>
<keyword evidence="1" id="KW-0472">Membrane</keyword>
<dbReference type="PANTHER" id="PTHR35342">
    <property type="entry name" value="TRICARBOXYLIC TRANSPORT PROTEIN"/>
    <property type="match status" value="1"/>
</dbReference>
<gene>
    <name evidence="3" type="ORF">HMPREF0179_00214</name>
</gene>
<sequence length="498" mass="52136">MFSDIMHGIMITMSPDCLLALCIGAMFGTVVGALPGLGTAVAITICIPFTLQMGNASAIALLLGVYATSIYGGSISAVLLNTPGTPQSACTGFEGYAMAKAGKAEKALGWVTISSVLGGLFSCVALVIAAPQLADLSVKYGGPLEICGLICLGLACITSLSEDNQIKGLLMGVAGLFLATIGVDPLSGEMRFTFGSPQLVSGIDLMPIVVGVFPLAELFYRAYEVHANVEPTAIDCKRISFPTWQEWKGRGLILLRSSLIGVGLGILPGTGATAATFVSYSSAKRLSKNGENFGKGEPDGLVAAESSNNAVAGGAMVPTLALGIPGEPVMALMLATLTLHGITPGVRLMADNPDIVYSTFLSLILANLLIIPTAIITVRGFGKLIKFPTAILLGIIVICSLLGVYLPRSNMFDVWMALLIGVIAFLMRFADFPVAPFLIGYVLSAQLEYRLGQAVIYKGDMPLTEYLFSAPVALVLFAVSACLLLAPMLRPLWAGRRK</sequence>
<keyword evidence="1" id="KW-1133">Transmembrane helix</keyword>
<reference evidence="3 4" key="1">
    <citation type="submission" date="2010-10" db="EMBL/GenBank/DDBJ databases">
        <authorList>
            <consortium name="The Broad Institute Genome Sequencing Platform"/>
            <person name="Ward D."/>
            <person name="Earl A."/>
            <person name="Feldgarden M."/>
            <person name="Young S.K."/>
            <person name="Gargeya S."/>
            <person name="Zeng Q."/>
            <person name="Alvarado L."/>
            <person name="Berlin A."/>
            <person name="Bochicchio J."/>
            <person name="Chapman S.B."/>
            <person name="Chen Z."/>
            <person name="Freedman E."/>
            <person name="Gellesch M."/>
            <person name="Goldberg J."/>
            <person name="Griggs A."/>
            <person name="Gujja S."/>
            <person name="Heilman E."/>
            <person name="Heiman D."/>
            <person name="Howarth C."/>
            <person name="Mehta T."/>
            <person name="Neiman D."/>
            <person name="Pearson M."/>
            <person name="Roberts A."/>
            <person name="Saif S."/>
            <person name="Shea T."/>
            <person name="Shenoy N."/>
            <person name="Sisk P."/>
            <person name="Stolte C."/>
            <person name="Sykes S."/>
            <person name="White J."/>
            <person name="Yandava C."/>
            <person name="Allen-Vercoe E."/>
            <person name="Sibley C."/>
            <person name="Ambrose C.E."/>
            <person name="Strauss J."/>
            <person name="Daigneault M."/>
            <person name="Haas B."/>
            <person name="Nusbaum C."/>
            <person name="Birren B."/>
        </authorList>
    </citation>
    <scope>NUCLEOTIDE SEQUENCE [LARGE SCALE GENOMIC DNA]</scope>
    <source>
        <strain evidence="3 4">3_1_6</strain>
    </source>
</reference>
<organism evidence="3 4">
    <name type="scientific">Bilophila wadsworthia (strain 3_1_6)</name>
    <dbReference type="NCBI Taxonomy" id="563192"/>
    <lineage>
        <taxon>Bacteria</taxon>
        <taxon>Pseudomonadati</taxon>
        <taxon>Thermodesulfobacteriota</taxon>
        <taxon>Desulfovibrionia</taxon>
        <taxon>Desulfovibrionales</taxon>
        <taxon>Desulfovibrionaceae</taxon>
        <taxon>Bilophila</taxon>
    </lineage>
</organism>
<feature type="transmembrane region" description="Helical" evidence="1">
    <location>
        <begin position="418"/>
        <end position="443"/>
    </location>
</feature>
<evidence type="ECO:0000313" key="3">
    <source>
        <dbReference type="EMBL" id="EFV45951.1"/>
    </source>
</evidence>
<reference evidence="3 4" key="2">
    <citation type="submission" date="2013-04" db="EMBL/GenBank/DDBJ databases">
        <title>The Genome Sequence of Bilophila wadsworthia 3_1_6.</title>
        <authorList>
            <consortium name="The Broad Institute Genomics Platform"/>
            <person name="Earl A."/>
            <person name="Ward D."/>
            <person name="Feldgarden M."/>
            <person name="Gevers D."/>
            <person name="Sibley C."/>
            <person name="Strauss J."/>
            <person name="Allen-Vercoe E."/>
            <person name="Walker B."/>
            <person name="Young S."/>
            <person name="Zeng Q."/>
            <person name="Gargeya S."/>
            <person name="Fitzgerald M."/>
            <person name="Haas B."/>
            <person name="Abouelleil A."/>
            <person name="Allen A.W."/>
            <person name="Alvarado L."/>
            <person name="Arachchi H.M."/>
            <person name="Berlin A.M."/>
            <person name="Chapman S.B."/>
            <person name="Gainer-Dewar J."/>
            <person name="Goldberg J."/>
            <person name="Griggs A."/>
            <person name="Gujja S."/>
            <person name="Hansen M."/>
            <person name="Howarth C."/>
            <person name="Imamovic A."/>
            <person name="Ireland A."/>
            <person name="Larimer J."/>
            <person name="McCowan C."/>
            <person name="Murphy C."/>
            <person name="Pearson M."/>
            <person name="Poon T.W."/>
            <person name="Priest M."/>
            <person name="Roberts A."/>
            <person name="Saif S."/>
            <person name="Shea T."/>
            <person name="Sisk P."/>
            <person name="Sykes S."/>
            <person name="Wortman J."/>
            <person name="Nusbaum C."/>
            <person name="Birren B."/>
        </authorList>
    </citation>
    <scope>NUCLEOTIDE SEQUENCE [LARGE SCALE GENOMIC DNA]</scope>
    <source>
        <strain evidence="3 4">3_1_6</strain>
    </source>
</reference>
<keyword evidence="1" id="KW-0812">Transmembrane</keyword>
<feature type="transmembrane region" description="Helical" evidence="1">
    <location>
        <begin position="168"/>
        <end position="187"/>
    </location>
</feature>
<dbReference type="AlphaFoldDB" id="E5Y205"/>
<evidence type="ECO:0000313" key="4">
    <source>
        <dbReference type="Proteomes" id="UP000006034"/>
    </source>
</evidence>
<feature type="domain" description="DUF112" evidence="2">
    <location>
        <begin position="18"/>
        <end position="438"/>
    </location>
</feature>
<comment type="caution">
    <text evidence="3">The sequence shown here is derived from an EMBL/GenBank/DDBJ whole genome shotgun (WGS) entry which is preliminary data.</text>
</comment>
<dbReference type="HOGENOM" id="CLU_022936_2_0_7"/>
<dbReference type="RefSeq" id="WP_005024267.1">
    <property type="nucleotide sequence ID" value="NZ_KE150239.1"/>
</dbReference>
<dbReference type="PANTHER" id="PTHR35342:SF5">
    <property type="entry name" value="TRICARBOXYLIC TRANSPORT PROTEIN"/>
    <property type="match status" value="1"/>
</dbReference>
<dbReference type="Proteomes" id="UP000006034">
    <property type="component" value="Unassembled WGS sequence"/>
</dbReference>
<name>E5Y205_BILW3</name>
<dbReference type="InterPro" id="IPR002823">
    <property type="entry name" value="DUF112_TM"/>
</dbReference>
<dbReference type="EMBL" id="ADCP02000002">
    <property type="protein sequence ID" value="EFV45951.1"/>
    <property type="molecule type" value="Genomic_DNA"/>
</dbReference>
<protein>
    <recommendedName>
        <fullName evidence="2">DUF112 domain-containing protein</fullName>
    </recommendedName>
</protein>
<feature type="transmembrane region" description="Helical" evidence="1">
    <location>
        <begin position="329"/>
        <end position="348"/>
    </location>
</feature>
<dbReference type="OrthoDB" id="9781349at2"/>
<evidence type="ECO:0000256" key="1">
    <source>
        <dbReference type="SAM" id="Phobius"/>
    </source>
</evidence>
<feature type="transmembrane region" description="Helical" evidence="1">
    <location>
        <begin position="58"/>
        <end position="80"/>
    </location>
</feature>
<keyword evidence="4" id="KW-1185">Reference proteome</keyword>
<proteinExistence type="predicted"/>
<dbReference type="GeneID" id="78086998"/>
<evidence type="ECO:0000259" key="2">
    <source>
        <dbReference type="Pfam" id="PF01970"/>
    </source>
</evidence>